<dbReference type="eggNOG" id="KOG1072">
    <property type="taxonomic scope" value="Eukaryota"/>
</dbReference>
<dbReference type="PANTHER" id="PTHR24414:SF184">
    <property type="entry name" value="GALACTOSE OXIDASE_KELCH REPEAT SUPERFAMILY PROTEIN"/>
    <property type="match status" value="1"/>
</dbReference>
<evidence type="ECO:0000313" key="3">
    <source>
        <dbReference type="Proteomes" id="UP000029121"/>
    </source>
</evidence>
<evidence type="ECO:0000259" key="1">
    <source>
        <dbReference type="Pfam" id="PF00646"/>
    </source>
</evidence>
<accession>R0GPE9</accession>
<reference evidence="3" key="1">
    <citation type="journal article" date="2013" name="Nat. Genet.">
        <title>The Capsella rubella genome and the genomic consequences of rapid mating system evolution.</title>
        <authorList>
            <person name="Slotte T."/>
            <person name="Hazzouri K.M."/>
            <person name="Agren J.A."/>
            <person name="Koenig D."/>
            <person name="Maumus F."/>
            <person name="Guo Y.L."/>
            <person name="Steige K."/>
            <person name="Platts A.E."/>
            <person name="Escobar J.S."/>
            <person name="Newman L.K."/>
            <person name="Wang W."/>
            <person name="Mandakova T."/>
            <person name="Vello E."/>
            <person name="Smith L.M."/>
            <person name="Henz S.R."/>
            <person name="Steffen J."/>
            <person name="Takuno S."/>
            <person name="Brandvain Y."/>
            <person name="Coop G."/>
            <person name="Andolfatto P."/>
            <person name="Hu T.T."/>
            <person name="Blanchette M."/>
            <person name="Clark R.M."/>
            <person name="Quesneville H."/>
            <person name="Nordborg M."/>
            <person name="Gaut B.S."/>
            <person name="Lysak M.A."/>
            <person name="Jenkins J."/>
            <person name="Grimwood J."/>
            <person name="Chapman J."/>
            <person name="Prochnik S."/>
            <person name="Shu S."/>
            <person name="Rokhsar D."/>
            <person name="Schmutz J."/>
            <person name="Weigel D."/>
            <person name="Wright S.I."/>
        </authorList>
    </citation>
    <scope>NUCLEOTIDE SEQUENCE [LARGE SCALE GENOMIC DNA]</scope>
    <source>
        <strain evidence="3">cv. Monte Gargano</strain>
    </source>
</reference>
<proteinExistence type="predicted"/>
<protein>
    <recommendedName>
        <fullName evidence="1">F-box domain-containing protein</fullName>
    </recommendedName>
</protein>
<keyword evidence="3" id="KW-1185">Reference proteome</keyword>
<organism evidence="2 3">
    <name type="scientific">Capsella rubella</name>
    <dbReference type="NCBI Taxonomy" id="81985"/>
    <lineage>
        <taxon>Eukaryota</taxon>
        <taxon>Viridiplantae</taxon>
        <taxon>Streptophyta</taxon>
        <taxon>Embryophyta</taxon>
        <taxon>Tracheophyta</taxon>
        <taxon>Spermatophyta</taxon>
        <taxon>Magnoliopsida</taxon>
        <taxon>eudicotyledons</taxon>
        <taxon>Gunneridae</taxon>
        <taxon>Pentapetalae</taxon>
        <taxon>rosids</taxon>
        <taxon>malvids</taxon>
        <taxon>Brassicales</taxon>
        <taxon>Brassicaceae</taxon>
        <taxon>Camelineae</taxon>
        <taxon>Capsella</taxon>
    </lineage>
</organism>
<dbReference type="Pfam" id="PF00646">
    <property type="entry name" value="F-box"/>
    <property type="match status" value="1"/>
</dbReference>
<dbReference type="Proteomes" id="UP000029121">
    <property type="component" value="Unassembled WGS sequence"/>
</dbReference>
<dbReference type="AlphaFoldDB" id="R0GPE9"/>
<dbReference type="InterPro" id="IPR001810">
    <property type="entry name" value="F-box_dom"/>
</dbReference>
<sequence length="139" mass="15792">MVDKSCRRRNPRFKKRGGFILKVDPLNQPKPFTCIASISRQYYPTLSLVSKNFRSLLASPELYQTRSLLRVAESCLYVCIYFPTKTETDPCWFTLCRKPKRTLAESSGYLLVPITSLQPNPAHSSSLQRSLNNLASSSV</sequence>
<evidence type="ECO:0000313" key="2">
    <source>
        <dbReference type="EMBL" id="EOA37822.1"/>
    </source>
</evidence>
<dbReference type="PANTHER" id="PTHR24414">
    <property type="entry name" value="F-BOX/KELCH-REPEAT PROTEIN SKIP4"/>
    <property type="match status" value="1"/>
</dbReference>
<dbReference type="InterPro" id="IPR050354">
    <property type="entry name" value="F-box/kelch-repeat_ARATH"/>
</dbReference>
<name>R0GPE9_9BRAS</name>
<dbReference type="EMBL" id="KB870805">
    <property type="protein sequence ID" value="EOA37822.1"/>
    <property type="molecule type" value="Genomic_DNA"/>
</dbReference>
<feature type="domain" description="F-box" evidence="1">
    <location>
        <begin position="36"/>
        <end position="64"/>
    </location>
</feature>
<gene>
    <name evidence="2" type="ORF">CARUB_v10011996mg</name>
</gene>